<gene>
    <name evidence="2" type="ORF">PXEA_LOCUS23822</name>
</gene>
<feature type="region of interest" description="Disordered" evidence="1">
    <location>
        <begin position="68"/>
        <end position="108"/>
    </location>
</feature>
<keyword evidence="3" id="KW-1185">Reference proteome</keyword>
<accession>A0A448X826</accession>
<proteinExistence type="predicted"/>
<comment type="caution">
    <text evidence="2">The sequence shown here is derived from an EMBL/GenBank/DDBJ whole genome shotgun (WGS) entry which is preliminary data.</text>
</comment>
<organism evidence="2 3">
    <name type="scientific">Protopolystoma xenopodis</name>
    <dbReference type="NCBI Taxonomy" id="117903"/>
    <lineage>
        <taxon>Eukaryota</taxon>
        <taxon>Metazoa</taxon>
        <taxon>Spiralia</taxon>
        <taxon>Lophotrochozoa</taxon>
        <taxon>Platyhelminthes</taxon>
        <taxon>Monogenea</taxon>
        <taxon>Polyopisthocotylea</taxon>
        <taxon>Polystomatidea</taxon>
        <taxon>Polystomatidae</taxon>
        <taxon>Protopolystoma</taxon>
    </lineage>
</organism>
<evidence type="ECO:0000313" key="3">
    <source>
        <dbReference type="Proteomes" id="UP000784294"/>
    </source>
</evidence>
<reference evidence="2" key="1">
    <citation type="submission" date="2018-11" db="EMBL/GenBank/DDBJ databases">
        <authorList>
            <consortium name="Pathogen Informatics"/>
        </authorList>
    </citation>
    <scope>NUCLEOTIDE SEQUENCE</scope>
</reference>
<dbReference type="EMBL" id="CAAALY010111867">
    <property type="protein sequence ID" value="VEL30382.1"/>
    <property type="molecule type" value="Genomic_DNA"/>
</dbReference>
<feature type="compositionally biased region" description="Basic and acidic residues" evidence="1">
    <location>
        <begin position="69"/>
        <end position="108"/>
    </location>
</feature>
<sequence length="176" mass="19556">MICRMPLFCSQKSLNARLQLAEVLESISPERHSLLRTGPLPSVISPLSAGGATANYLIPGHYSTRKSPIFKDRDLHGNRDRETVLREREKDKDSREKERERDKDRDRDTVVLLTRDGLQSASRGLVLGVDSSNNEYTNPSFLLSSSPATLANGAISIGTYKAPSAWEIDYPPLFVA</sequence>
<dbReference type="Proteomes" id="UP000784294">
    <property type="component" value="Unassembled WGS sequence"/>
</dbReference>
<protein>
    <submittedName>
        <fullName evidence="2">Uncharacterized protein</fullName>
    </submittedName>
</protein>
<name>A0A448X826_9PLAT</name>
<evidence type="ECO:0000256" key="1">
    <source>
        <dbReference type="SAM" id="MobiDB-lite"/>
    </source>
</evidence>
<dbReference type="AlphaFoldDB" id="A0A448X826"/>
<evidence type="ECO:0000313" key="2">
    <source>
        <dbReference type="EMBL" id="VEL30382.1"/>
    </source>
</evidence>